<evidence type="ECO:0000256" key="1">
    <source>
        <dbReference type="SAM" id="MobiDB-lite"/>
    </source>
</evidence>
<reference evidence="2" key="2">
    <citation type="submission" date="2023-06" db="EMBL/GenBank/DDBJ databases">
        <authorList>
            <consortium name="Lawrence Berkeley National Laboratory"/>
            <person name="Haridas S."/>
            <person name="Hensen N."/>
            <person name="Bonometti L."/>
            <person name="Westerberg I."/>
            <person name="Brannstrom I.O."/>
            <person name="Guillou S."/>
            <person name="Cros-Aarteil S."/>
            <person name="Calhoun S."/>
            <person name="Kuo A."/>
            <person name="Mondo S."/>
            <person name="Pangilinan J."/>
            <person name="Riley R."/>
            <person name="Labutti K."/>
            <person name="Andreopoulos B."/>
            <person name="Lipzen A."/>
            <person name="Chen C."/>
            <person name="Yanf M."/>
            <person name="Daum C."/>
            <person name="Ng V."/>
            <person name="Clum A."/>
            <person name="Steindorff A."/>
            <person name="Ohm R."/>
            <person name="Martin F."/>
            <person name="Silar P."/>
            <person name="Natvig D."/>
            <person name="Lalanne C."/>
            <person name="Gautier V."/>
            <person name="Ament-Velasquez S.L."/>
            <person name="Kruys A."/>
            <person name="Hutchinson M.I."/>
            <person name="Powell A.J."/>
            <person name="Barry K."/>
            <person name="Miller A.N."/>
            <person name="Grigoriev I.V."/>
            <person name="Debuchy R."/>
            <person name="Gladieux P."/>
            <person name="Thoren M.H."/>
            <person name="Johannesson H."/>
        </authorList>
    </citation>
    <scope>NUCLEOTIDE SEQUENCE</scope>
    <source>
        <strain evidence="2">CBS 958.72</strain>
    </source>
</reference>
<dbReference type="EMBL" id="JAULSN010000002">
    <property type="protein sequence ID" value="KAK3378789.1"/>
    <property type="molecule type" value="Genomic_DNA"/>
</dbReference>
<accession>A0AAE0KLD0</accession>
<dbReference type="Proteomes" id="UP001287356">
    <property type="component" value="Unassembled WGS sequence"/>
</dbReference>
<sequence>MATCTTASVWHVQASSGVSNTISKSSKTSPFVKTSMRNTSKTITGRDDVVVGGSLLSGSCLPSAQKSPKKTESSNPPPPETSEVASYKFRRGGVDYVLVNTPGFDDTNRPDREITCSILSWLAASSRKRPRKSSNITTAWFGANGFANVVLATTLWEALPPGSATREAELVTNVDFWGAMFAGMAKFTPAAVDEMVNRGLSADDTSAAREQRAQADALRHELEAQKLAEQLGLEVGPHGREFFMGLPVVGCPGLGHLYAQLGQLRLVPHLDRLYLGLHLAPGARLV</sequence>
<evidence type="ECO:0000313" key="2">
    <source>
        <dbReference type="EMBL" id="KAK3378789.1"/>
    </source>
</evidence>
<organism evidence="2 3">
    <name type="scientific">Lasiosphaeria ovina</name>
    <dbReference type="NCBI Taxonomy" id="92902"/>
    <lineage>
        <taxon>Eukaryota</taxon>
        <taxon>Fungi</taxon>
        <taxon>Dikarya</taxon>
        <taxon>Ascomycota</taxon>
        <taxon>Pezizomycotina</taxon>
        <taxon>Sordariomycetes</taxon>
        <taxon>Sordariomycetidae</taxon>
        <taxon>Sordariales</taxon>
        <taxon>Lasiosphaeriaceae</taxon>
        <taxon>Lasiosphaeria</taxon>
    </lineage>
</organism>
<feature type="region of interest" description="Disordered" evidence="1">
    <location>
        <begin position="60"/>
        <end position="84"/>
    </location>
</feature>
<dbReference type="InterPro" id="IPR027417">
    <property type="entry name" value="P-loop_NTPase"/>
</dbReference>
<proteinExistence type="predicted"/>
<dbReference type="Gene3D" id="3.40.50.300">
    <property type="entry name" value="P-loop containing nucleotide triphosphate hydrolases"/>
    <property type="match status" value="1"/>
</dbReference>
<gene>
    <name evidence="2" type="ORF">B0T24DRAFT_716496</name>
</gene>
<keyword evidence="3" id="KW-1185">Reference proteome</keyword>
<dbReference type="AlphaFoldDB" id="A0AAE0KLD0"/>
<name>A0AAE0KLD0_9PEZI</name>
<evidence type="ECO:0000313" key="3">
    <source>
        <dbReference type="Proteomes" id="UP001287356"/>
    </source>
</evidence>
<comment type="caution">
    <text evidence="2">The sequence shown here is derived from an EMBL/GenBank/DDBJ whole genome shotgun (WGS) entry which is preliminary data.</text>
</comment>
<reference evidence="2" key="1">
    <citation type="journal article" date="2023" name="Mol. Phylogenet. Evol.">
        <title>Genome-scale phylogeny and comparative genomics of the fungal order Sordariales.</title>
        <authorList>
            <person name="Hensen N."/>
            <person name="Bonometti L."/>
            <person name="Westerberg I."/>
            <person name="Brannstrom I.O."/>
            <person name="Guillou S."/>
            <person name="Cros-Aarteil S."/>
            <person name="Calhoun S."/>
            <person name="Haridas S."/>
            <person name="Kuo A."/>
            <person name="Mondo S."/>
            <person name="Pangilinan J."/>
            <person name="Riley R."/>
            <person name="LaButti K."/>
            <person name="Andreopoulos B."/>
            <person name="Lipzen A."/>
            <person name="Chen C."/>
            <person name="Yan M."/>
            <person name="Daum C."/>
            <person name="Ng V."/>
            <person name="Clum A."/>
            <person name="Steindorff A."/>
            <person name="Ohm R.A."/>
            <person name="Martin F."/>
            <person name="Silar P."/>
            <person name="Natvig D.O."/>
            <person name="Lalanne C."/>
            <person name="Gautier V."/>
            <person name="Ament-Velasquez S.L."/>
            <person name="Kruys A."/>
            <person name="Hutchinson M.I."/>
            <person name="Powell A.J."/>
            <person name="Barry K."/>
            <person name="Miller A.N."/>
            <person name="Grigoriev I.V."/>
            <person name="Debuchy R."/>
            <person name="Gladieux P."/>
            <person name="Hiltunen Thoren M."/>
            <person name="Johannesson H."/>
        </authorList>
    </citation>
    <scope>NUCLEOTIDE SEQUENCE</scope>
    <source>
        <strain evidence="2">CBS 958.72</strain>
    </source>
</reference>
<protein>
    <submittedName>
        <fullName evidence="2">Uncharacterized protein</fullName>
    </submittedName>
</protein>